<dbReference type="OrthoDB" id="427590at2"/>
<evidence type="ECO:0008006" key="3">
    <source>
        <dbReference type="Google" id="ProtNLM"/>
    </source>
</evidence>
<dbReference type="Pfam" id="PF01954">
    <property type="entry name" value="AF2212-like"/>
    <property type="match status" value="1"/>
</dbReference>
<dbReference type="SUPFAM" id="SSF141694">
    <property type="entry name" value="AF2212/PG0164-like"/>
    <property type="match status" value="1"/>
</dbReference>
<dbReference type="AlphaFoldDB" id="A0A3S1C2T3"/>
<evidence type="ECO:0000313" key="2">
    <source>
        <dbReference type="Proteomes" id="UP000271624"/>
    </source>
</evidence>
<name>A0A3S1C2T3_9CYAN</name>
<protein>
    <recommendedName>
        <fullName evidence="3">DUF104 domain-containing protein</fullName>
    </recommendedName>
</protein>
<dbReference type="RefSeq" id="WP_127086002.1">
    <property type="nucleotide sequence ID" value="NZ_RSCL01000027.1"/>
</dbReference>
<sequence length="51" mass="5726">MPQILKATYTNGTFILQTSYDIPEGSEVELFVKYSNVVAPPIYDVESKKSL</sequence>
<dbReference type="EMBL" id="RSCL01000027">
    <property type="protein sequence ID" value="RUS99238.1"/>
    <property type="molecule type" value="Genomic_DNA"/>
</dbReference>
<accession>A0A3S1C2T3</accession>
<comment type="caution">
    <text evidence="1">The sequence shown here is derived from an EMBL/GenBank/DDBJ whole genome shotgun (WGS) entry which is preliminary data.</text>
</comment>
<dbReference type="InterPro" id="IPR008203">
    <property type="entry name" value="AF2212-like"/>
</dbReference>
<reference evidence="1" key="1">
    <citation type="submission" date="2018-12" db="EMBL/GenBank/DDBJ databases">
        <authorList>
            <person name="Will S."/>
            <person name="Neumann-Schaal M."/>
            <person name="Henke P."/>
        </authorList>
    </citation>
    <scope>NUCLEOTIDE SEQUENCE</scope>
    <source>
        <strain evidence="1">PCC 7102</strain>
    </source>
</reference>
<reference evidence="1" key="2">
    <citation type="journal article" date="2019" name="Genome Biol. Evol.">
        <title>Day and night: Metabolic profiles and evolutionary relationships of six axenic non-marine cyanobacteria.</title>
        <authorList>
            <person name="Will S.E."/>
            <person name="Henke P."/>
            <person name="Boedeker C."/>
            <person name="Huang S."/>
            <person name="Brinkmann H."/>
            <person name="Rohde M."/>
            <person name="Jarek M."/>
            <person name="Friedl T."/>
            <person name="Seufert S."/>
            <person name="Schumacher M."/>
            <person name="Overmann J."/>
            <person name="Neumann-Schaal M."/>
            <person name="Petersen J."/>
        </authorList>
    </citation>
    <scope>NUCLEOTIDE SEQUENCE [LARGE SCALE GENOMIC DNA]</scope>
    <source>
        <strain evidence="1">PCC 7102</strain>
    </source>
</reference>
<dbReference type="Proteomes" id="UP000271624">
    <property type="component" value="Unassembled WGS sequence"/>
</dbReference>
<keyword evidence="2" id="KW-1185">Reference proteome</keyword>
<organism evidence="1 2">
    <name type="scientific">Dulcicalothrix desertica PCC 7102</name>
    <dbReference type="NCBI Taxonomy" id="232991"/>
    <lineage>
        <taxon>Bacteria</taxon>
        <taxon>Bacillati</taxon>
        <taxon>Cyanobacteriota</taxon>
        <taxon>Cyanophyceae</taxon>
        <taxon>Nostocales</taxon>
        <taxon>Calotrichaceae</taxon>
        <taxon>Dulcicalothrix</taxon>
    </lineage>
</organism>
<proteinExistence type="predicted"/>
<gene>
    <name evidence="1" type="ORF">DSM106972_079400</name>
</gene>
<evidence type="ECO:0000313" key="1">
    <source>
        <dbReference type="EMBL" id="RUS99238.1"/>
    </source>
</evidence>